<dbReference type="PROSITE" id="PS50052">
    <property type="entry name" value="GUANYLATE_KINASE_2"/>
    <property type="match status" value="1"/>
</dbReference>
<dbReference type="InterPro" id="IPR008145">
    <property type="entry name" value="GK/Ca_channel_bsu"/>
</dbReference>
<dbReference type="EMBL" id="MFVL01000001">
    <property type="protein sequence ID" value="OGJ02317.1"/>
    <property type="molecule type" value="Genomic_DNA"/>
</dbReference>
<dbReference type="Proteomes" id="UP000177693">
    <property type="component" value="Unassembled WGS sequence"/>
</dbReference>
<dbReference type="SUPFAM" id="SSF52540">
    <property type="entry name" value="P-loop containing nucleoside triphosphate hydrolases"/>
    <property type="match status" value="1"/>
</dbReference>
<dbReference type="AlphaFoldDB" id="A0A1F6Y7G2"/>
<dbReference type="GO" id="GO:0005829">
    <property type="term" value="C:cytosol"/>
    <property type="evidence" value="ECO:0007669"/>
    <property type="project" value="TreeGrafter"/>
</dbReference>
<gene>
    <name evidence="5" type="ORF">A3I23_02880</name>
</gene>
<dbReference type="PANTHER" id="PTHR23117">
    <property type="entry name" value="GUANYLATE KINASE-RELATED"/>
    <property type="match status" value="1"/>
</dbReference>
<keyword evidence="2" id="KW-0808">Transferase</keyword>
<dbReference type="InterPro" id="IPR008144">
    <property type="entry name" value="Guanylate_kin-like_dom"/>
</dbReference>
<keyword evidence="3" id="KW-0418">Kinase</keyword>
<name>A0A1F6Y7G2_9BACT</name>
<dbReference type="GO" id="GO:0004385">
    <property type="term" value="F:GMP kinase activity"/>
    <property type="evidence" value="ECO:0007669"/>
    <property type="project" value="TreeGrafter"/>
</dbReference>
<dbReference type="SMART" id="SM00072">
    <property type="entry name" value="GuKc"/>
    <property type="match status" value="1"/>
</dbReference>
<dbReference type="InterPro" id="IPR027417">
    <property type="entry name" value="P-loop_NTPase"/>
</dbReference>
<sequence>MESLNTIQKIEEQFLAIEKFEQLNAEEREALLAYFKSFKNLFDKFFLPFEEEQLLIDSQKFEKKNSSSLGDVLVIAGPSGVGKDTVIKKLLEAHPEVVKVVSATTRTPRPGEKDKIDYHFLGKETFLMLLEARMLIHRNEYASQMYGVPKAELRKRINSKAIIFGVVGEGIAVLKKLIPETKTIVIMPPTTKEQIERLRRRGTENDAQILQRVERDKILFANYKDMYDYVVVSEDGDVDSVVRELSEIIKK</sequence>
<evidence type="ECO:0000256" key="3">
    <source>
        <dbReference type="ARBA" id="ARBA00022777"/>
    </source>
</evidence>
<accession>A0A1F6Y7G2</accession>
<proteinExistence type="inferred from homology"/>
<comment type="similarity">
    <text evidence="1">Belongs to the guanylate kinase family.</text>
</comment>
<dbReference type="CDD" id="cd00071">
    <property type="entry name" value="GMPK"/>
    <property type="match status" value="1"/>
</dbReference>
<dbReference type="Gene3D" id="3.40.50.300">
    <property type="entry name" value="P-loop containing nucleotide triphosphate hydrolases"/>
    <property type="match status" value="1"/>
</dbReference>
<evidence type="ECO:0000313" key="6">
    <source>
        <dbReference type="Proteomes" id="UP000177693"/>
    </source>
</evidence>
<evidence type="ECO:0000256" key="1">
    <source>
        <dbReference type="ARBA" id="ARBA00005790"/>
    </source>
</evidence>
<organism evidence="5 6">
    <name type="scientific">Candidatus Nomurabacteria bacterium RIFCSPLOWO2_02_FULL_40_67</name>
    <dbReference type="NCBI Taxonomy" id="1801787"/>
    <lineage>
        <taxon>Bacteria</taxon>
        <taxon>Candidatus Nomuraibacteriota</taxon>
    </lineage>
</organism>
<dbReference type="Pfam" id="PF00625">
    <property type="entry name" value="Guanylate_kin"/>
    <property type="match status" value="1"/>
</dbReference>
<reference evidence="5 6" key="1">
    <citation type="journal article" date="2016" name="Nat. Commun.">
        <title>Thousands of microbial genomes shed light on interconnected biogeochemical processes in an aquifer system.</title>
        <authorList>
            <person name="Anantharaman K."/>
            <person name="Brown C.T."/>
            <person name="Hug L.A."/>
            <person name="Sharon I."/>
            <person name="Castelle C.J."/>
            <person name="Probst A.J."/>
            <person name="Thomas B.C."/>
            <person name="Singh A."/>
            <person name="Wilkins M.J."/>
            <person name="Karaoz U."/>
            <person name="Brodie E.L."/>
            <person name="Williams K.H."/>
            <person name="Hubbard S.S."/>
            <person name="Banfield J.F."/>
        </authorList>
    </citation>
    <scope>NUCLEOTIDE SEQUENCE [LARGE SCALE GENOMIC DNA]</scope>
</reference>
<evidence type="ECO:0000256" key="2">
    <source>
        <dbReference type="ARBA" id="ARBA00022679"/>
    </source>
</evidence>
<protein>
    <recommendedName>
        <fullName evidence="4">Guanylate kinase-like domain-containing protein</fullName>
    </recommendedName>
</protein>
<feature type="domain" description="Guanylate kinase-like" evidence="4">
    <location>
        <begin position="70"/>
        <end position="250"/>
    </location>
</feature>
<evidence type="ECO:0000259" key="4">
    <source>
        <dbReference type="PROSITE" id="PS50052"/>
    </source>
</evidence>
<evidence type="ECO:0000313" key="5">
    <source>
        <dbReference type="EMBL" id="OGJ02317.1"/>
    </source>
</evidence>
<comment type="caution">
    <text evidence="5">The sequence shown here is derived from an EMBL/GenBank/DDBJ whole genome shotgun (WGS) entry which is preliminary data.</text>
</comment>
<dbReference type="PANTHER" id="PTHR23117:SF13">
    <property type="entry name" value="GUANYLATE KINASE"/>
    <property type="match status" value="1"/>
</dbReference>